<keyword evidence="1 4" id="KW-0489">Methyltransferase</keyword>
<gene>
    <name evidence="4" type="ORF">A9Q75_06940</name>
</gene>
<dbReference type="SUPFAM" id="SSF53335">
    <property type="entry name" value="S-adenosyl-L-methionine-dependent methyltransferases"/>
    <property type="match status" value="1"/>
</dbReference>
<dbReference type="InterPro" id="IPR026170">
    <property type="entry name" value="FAM173A/B"/>
</dbReference>
<keyword evidence="3" id="KW-0949">S-adenosyl-L-methionine</keyword>
<evidence type="ECO:0000313" key="5">
    <source>
        <dbReference type="Proteomes" id="UP000243053"/>
    </source>
</evidence>
<dbReference type="GO" id="GO:0032259">
    <property type="term" value="P:methylation"/>
    <property type="evidence" value="ECO:0007669"/>
    <property type="project" value="UniProtKB-KW"/>
</dbReference>
<dbReference type="GO" id="GO:0016279">
    <property type="term" value="F:protein-lysine N-methyltransferase activity"/>
    <property type="evidence" value="ECO:0007669"/>
    <property type="project" value="InterPro"/>
</dbReference>
<name>A0A1Y5EGY9_COLPS</name>
<reference evidence="5" key="1">
    <citation type="journal article" date="2017" name="Proc. Natl. Acad. Sci. U.S.A.">
        <title>Simulation of Deepwater Horizon oil plume reveals substrate specialization within a complex community of hydrocarbon degraders.</title>
        <authorList>
            <person name="Hu P."/>
            <person name="Dubinsky E.A."/>
            <person name="Probst A.J."/>
            <person name="Wang J."/>
            <person name="Sieber C.M.K."/>
            <person name="Tom L.M."/>
            <person name="Gardinali P."/>
            <person name="Banfield J.F."/>
            <person name="Atlas R.M."/>
            <person name="Andersen G.L."/>
        </authorList>
    </citation>
    <scope>NUCLEOTIDE SEQUENCE [LARGE SCALE GENOMIC DNA]</scope>
</reference>
<keyword evidence="2 4" id="KW-0808">Transferase</keyword>
<dbReference type="AlphaFoldDB" id="A0A1Y5EGY9"/>
<dbReference type="Proteomes" id="UP000243053">
    <property type="component" value="Unassembled WGS sequence"/>
</dbReference>
<dbReference type="Gene3D" id="3.40.50.150">
    <property type="entry name" value="Vaccinia Virus protein VP39"/>
    <property type="match status" value="1"/>
</dbReference>
<evidence type="ECO:0000256" key="1">
    <source>
        <dbReference type="ARBA" id="ARBA00022603"/>
    </source>
</evidence>
<accession>A0A1Y5EGY9</accession>
<dbReference type="PANTHER" id="PTHR13610">
    <property type="entry name" value="METHYLTRANSFERASE DOMAIN-CONTAINING PROTEIN"/>
    <property type="match status" value="1"/>
</dbReference>
<dbReference type="EMBL" id="MAAF01000042">
    <property type="protein sequence ID" value="OUR82028.1"/>
    <property type="molecule type" value="Genomic_DNA"/>
</dbReference>
<evidence type="ECO:0000313" key="4">
    <source>
        <dbReference type="EMBL" id="OUR82028.1"/>
    </source>
</evidence>
<evidence type="ECO:0000256" key="3">
    <source>
        <dbReference type="ARBA" id="ARBA00022691"/>
    </source>
</evidence>
<sequence>MIISELLLLTGFAFIVALITGSIVYSTVKLGISPMPSSNKAYLVMMQLTDETGTGAIVDLGSGWGNFVLRIAKRCPQRKIVGYELSFLPWLTSTCLKKLLGLKNLTLHRQDFYQADLSSASVLVCYLFPQAMEKISHKLQVEEQSSVGFVISNNFALPSWQPCKTMQLNDFYKSPVYLYKISKAGT</sequence>
<dbReference type="InterPro" id="IPR029063">
    <property type="entry name" value="SAM-dependent_MTases_sf"/>
</dbReference>
<evidence type="ECO:0000256" key="2">
    <source>
        <dbReference type="ARBA" id="ARBA00022679"/>
    </source>
</evidence>
<proteinExistence type="predicted"/>
<comment type="caution">
    <text evidence="4">The sequence shown here is derived from an EMBL/GenBank/DDBJ whole genome shotgun (WGS) entry which is preliminary data.</text>
</comment>
<protein>
    <submittedName>
        <fullName evidence="4">SAM-dependent methyltransferase</fullName>
    </submittedName>
</protein>
<dbReference type="PANTHER" id="PTHR13610:SF9">
    <property type="entry name" value="FI06469P"/>
    <property type="match status" value="1"/>
</dbReference>
<organism evidence="4 5">
    <name type="scientific">Colwellia psychrerythraea</name>
    <name type="common">Vibrio psychroerythus</name>
    <dbReference type="NCBI Taxonomy" id="28229"/>
    <lineage>
        <taxon>Bacteria</taxon>
        <taxon>Pseudomonadati</taxon>
        <taxon>Pseudomonadota</taxon>
        <taxon>Gammaproteobacteria</taxon>
        <taxon>Alteromonadales</taxon>
        <taxon>Colwelliaceae</taxon>
        <taxon>Colwellia</taxon>
    </lineage>
</organism>